<feature type="domain" description="Tip attachment protein J" evidence="2">
    <location>
        <begin position="819"/>
        <end position="980"/>
    </location>
</feature>
<feature type="domain" description="Rcc01698-like C-terminal" evidence="3">
    <location>
        <begin position="1065"/>
        <end position="1165"/>
    </location>
</feature>
<proteinExistence type="predicted"/>
<dbReference type="InterPro" id="IPR056490">
    <property type="entry name" value="Rcc01698_C"/>
</dbReference>
<accession>A0ABU8TRS0</accession>
<feature type="domain" description="GTA TIM-barrel-like" evidence="1">
    <location>
        <begin position="451"/>
        <end position="759"/>
    </location>
</feature>
<dbReference type="EMBL" id="JBAKIA010000031">
    <property type="protein sequence ID" value="MEJ8476879.1"/>
    <property type="molecule type" value="Genomic_DNA"/>
</dbReference>
<evidence type="ECO:0000313" key="4">
    <source>
        <dbReference type="EMBL" id="MEJ8476879.1"/>
    </source>
</evidence>
<dbReference type="Gene3D" id="3.20.20.80">
    <property type="entry name" value="Glycosidases"/>
    <property type="match status" value="1"/>
</dbReference>
<dbReference type="InterPro" id="IPR025195">
    <property type="entry name" value="GTA_TIM_dom"/>
</dbReference>
<name>A0ABU8TRS0_9HYPH</name>
<sequence length="1321" mass="142632">MATLVLGAAATAFSGAIGAGTFTSALISGAATVAGAYADNLLASSLSPSQRQSVEGPKISDLRLQTSTEGAALPEVYGRVRIAGQVIWSTRLRMEVSTSTETVGGKGLGGGQKVSTTTYQYFANFAVGLTEGPIIGIGRVWADGKLLNLTGITHRVHSGSDDQQPDPLIETKEGVAPAYRGTAYVVFEDLMLEEFGNRIPQLEFEVFRRVGQSVEDEVQGMVVIPGAGEWVYATEPVRKNDAETEGSTTAENVNNQIGGTDWSVAMDDLERTCPNAKSVLLVVAWFGTDLRCGACQIRPGVEFGADKVNEPLSWSVHGESRADAYEVSRAASNPDRPAYGGTPSDQSVVQAIRDLRERGIEVVLYPFLLMDIPEGNGLPDPYGATEQAVLPWRGRITCHPAPGQPGTVDKTATAKTQVDGLFGTVAANQISVAVNADTGAVSTSYSGPSEWSLRRMVLHYASLCAALNAAEPGTVSGFVMASELRGLTSIRSSASSFPAVDQLVSLAGDCRSVLGSDVALTYAADWSEYRGFAADDGSGDFYFHLDPLWASADIDAVAIDNYMKLSDWRDGTTHLDALAGWSSIHDPDYLKSNVEGGEDYDWYYASEADRTGQIRTAITDGPVSSEDGKPWVYRAKDFRNWWLNQHHDRPGGIEQASPTDWVPQSKPIWFTEYGFPSVDKATNQPNVFVDPKSSESAWPYFSNRQRSDAIQRRGIETVLRYWQADAGNNPVSGVYGEPMLDLSRSFLWTWDARPYPAWPYQLEVWGDGDNWPMGHWVQGKFGAVDLAALVEHICAQVGFTAIDVSELQGIVTGWYRASITTPRAQLQTLAQLYRFDAVESEGLIRFVPRGGATRATIKEQQLAAPDRRQADWSMTRAQETDLPVKASLSYFDAASDYRQTSSNAGRLTGSSERIESVSAPAVIETAEAEGMVEAWLLERWVGREQASFALPPSMIRLDPTDTVALEVGGRARDLRLSRIVDAGARQCEAVAVERSVYSIHSGSSRPSTPAAIPSYGPAVLEVLDLPVIEESQVEHRPWLAATASPWAGVRVLEGSRTVGSVIAPATLGVTTTDLSSGTVFRFDRANALTVKLAYGTLASMSEAELLEGSDNALAVQNADGDWEILQFASTDLVAAQTWHLSGLLRGRRGTEHAMRDPVVAGARVVLLDGALSQADVPLSDRGIQRTWSYGPAPAPSTDSSFKTRLNRFEAEALRPFAPVHLKGTRNLSGDLTLSWIRRVRRNGGWLNGTDVPLIEASEAYELEIMSGGSVVRTVSGLTSAAHIYTALDQVADFGSAQSSIHIRVYQISDAIGRGIPAEAIL</sequence>
<evidence type="ECO:0000313" key="5">
    <source>
        <dbReference type="Proteomes" id="UP001385499"/>
    </source>
</evidence>
<dbReference type="CDD" id="cd19607">
    <property type="entry name" value="GTA_TIM-barrel-like"/>
    <property type="match status" value="1"/>
</dbReference>
<dbReference type="Pfam" id="PF13547">
    <property type="entry name" value="GTA_TIM"/>
    <property type="match status" value="1"/>
</dbReference>
<dbReference type="GO" id="GO:0016787">
    <property type="term" value="F:hydrolase activity"/>
    <property type="evidence" value="ECO:0007669"/>
    <property type="project" value="UniProtKB-KW"/>
</dbReference>
<dbReference type="Pfam" id="PF23666">
    <property type="entry name" value="Rcc01698_C"/>
    <property type="match status" value="1"/>
</dbReference>
<keyword evidence="5" id="KW-1185">Reference proteome</keyword>
<evidence type="ECO:0000259" key="2">
    <source>
        <dbReference type="Pfam" id="PF13550"/>
    </source>
</evidence>
<evidence type="ECO:0000259" key="3">
    <source>
        <dbReference type="Pfam" id="PF23666"/>
    </source>
</evidence>
<dbReference type="Proteomes" id="UP001385499">
    <property type="component" value="Unassembled WGS sequence"/>
</dbReference>
<protein>
    <submittedName>
        <fullName evidence="4">Glycoside hydrolase/phage tail family protein</fullName>
    </submittedName>
</protein>
<dbReference type="Pfam" id="PF13550">
    <property type="entry name" value="Phage-tail_3"/>
    <property type="match status" value="1"/>
</dbReference>
<dbReference type="RefSeq" id="WP_340277707.1">
    <property type="nucleotide sequence ID" value="NZ_JBAKIA010000031.1"/>
</dbReference>
<comment type="caution">
    <text evidence="4">The sequence shown here is derived from an EMBL/GenBank/DDBJ whole genome shotgun (WGS) entry which is preliminary data.</text>
</comment>
<dbReference type="InterPro" id="IPR032876">
    <property type="entry name" value="J_dom"/>
</dbReference>
<organism evidence="4 5">
    <name type="scientific">Roseibium algae</name>
    <dbReference type="NCBI Taxonomy" id="3123038"/>
    <lineage>
        <taxon>Bacteria</taxon>
        <taxon>Pseudomonadati</taxon>
        <taxon>Pseudomonadota</taxon>
        <taxon>Alphaproteobacteria</taxon>
        <taxon>Hyphomicrobiales</taxon>
        <taxon>Stappiaceae</taxon>
        <taxon>Roseibium</taxon>
    </lineage>
</organism>
<evidence type="ECO:0000259" key="1">
    <source>
        <dbReference type="Pfam" id="PF13547"/>
    </source>
</evidence>
<reference evidence="4 5" key="1">
    <citation type="submission" date="2024-02" db="EMBL/GenBank/DDBJ databases">
        <title>Roseibium algae sp. nov., isolated from marine alga (Grateloupia sp.), showing potential in myo-inositol conversion.</title>
        <authorList>
            <person name="Wang Y."/>
        </authorList>
    </citation>
    <scope>NUCLEOTIDE SEQUENCE [LARGE SCALE GENOMIC DNA]</scope>
    <source>
        <strain evidence="4 5">H3510</strain>
    </source>
</reference>
<gene>
    <name evidence="4" type="ORF">V6575_22620</name>
</gene>
<keyword evidence="4" id="KW-0378">Hydrolase</keyword>